<dbReference type="EMBL" id="JAPHNI010000215">
    <property type="protein sequence ID" value="KAJ8114068.1"/>
    <property type="molecule type" value="Genomic_DNA"/>
</dbReference>
<evidence type="ECO:0000313" key="2">
    <source>
        <dbReference type="Proteomes" id="UP001153331"/>
    </source>
</evidence>
<proteinExistence type="predicted"/>
<keyword evidence="2" id="KW-1185">Reference proteome</keyword>
<organism evidence="1 2">
    <name type="scientific">Boeremia exigua</name>
    <dbReference type="NCBI Taxonomy" id="749465"/>
    <lineage>
        <taxon>Eukaryota</taxon>
        <taxon>Fungi</taxon>
        <taxon>Dikarya</taxon>
        <taxon>Ascomycota</taxon>
        <taxon>Pezizomycotina</taxon>
        <taxon>Dothideomycetes</taxon>
        <taxon>Pleosporomycetidae</taxon>
        <taxon>Pleosporales</taxon>
        <taxon>Pleosporineae</taxon>
        <taxon>Didymellaceae</taxon>
        <taxon>Boeremia</taxon>
    </lineage>
</organism>
<gene>
    <name evidence="1" type="ORF">OPT61_g3969</name>
</gene>
<comment type="caution">
    <text evidence="1">The sequence shown here is derived from an EMBL/GenBank/DDBJ whole genome shotgun (WGS) entry which is preliminary data.</text>
</comment>
<accession>A0ACC2IFZ1</accession>
<dbReference type="Proteomes" id="UP001153331">
    <property type="component" value="Unassembled WGS sequence"/>
</dbReference>
<protein>
    <submittedName>
        <fullName evidence="1">Uncharacterized protein</fullName>
    </submittedName>
</protein>
<reference evidence="1" key="1">
    <citation type="submission" date="2022-11" db="EMBL/GenBank/DDBJ databases">
        <title>Genome Sequence of Boeremia exigua.</title>
        <authorList>
            <person name="Buettner E."/>
        </authorList>
    </citation>
    <scope>NUCLEOTIDE SEQUENCE</scope>
    <source>
        <strain evidence="1">CU02</strain>
    </source>
</reference>
<name>A0ACC2IFZ1_9PLEO</name>
<sequence>MFSWITGPRITNVIEDLQAEPAYESTFVDPPETPAHQFAVKAFKHALFGTPAPEDLNNATRKFETRAKMAAANAKFIDLPAPNDDDLSQSPTKRAGGILMTPGTASKGRKTVSFGSQIKDNEGKTSGISRSGIPNNCPGKFPSPWAPGTELKMDPSSDKRPRTKLTEALLDARTTTQPKAGQKPKARDDSDITMDLGAPRSDSGKYWKEQYESYAERSEKEMKKVVAKQQLAKKFAMKKDSEVTELAAKLEQERKRFRSRERELEQQNKDYQERLRQLMAENTSTSMENAALKSRIATLEKEGVATGGIQAKPEFSIYEDTSKKAIRPRKEAEVAAEIPLVQSLGVISSGKENSSPSKSRRSRRQTVPDTATRSYISTRLGTAKDEASIILAKSPATQIDSAKPSLEPPQSARPSRSPLSTRRASPAKENIGPVSPVPVLPSSPLPMPSPGMPDPWMDMDESSIPQLDKRAMPSAGAPYVNPAWNPPERKHRTTKSASQSTRSESQAIRRDMEAADAKGETAKAQSQIAKPVSDLEARLAALSSKPSKQLDTGNAKIEHAKHSPTDPRFDLAKITSHHAEGSTKVTHDRAEMLPVDRKTEARRRLEERKKLRKAGPA</sequence>
<evidence type="ECO:0000313" key="1">
    <source>
        <dbReference type="EMBL" id="KAJ8114068.1"/>
    </source>
</evidence>